<gene>
    <name evidence="2" type="ORF">SAMN04489760_11639</name>
</gene>
<keyword evidence="1" id="KW-1133">Transmembrane helix</keyword>
<dbReference type="STRING" id="43775.SAMN04489760_11639"/>
<sequence length="246" mass="28216">MDRAAAQVAGKDAPSGWDFFDRIYCISLEEREDRRQAVSAQFAKVGLKGKVEFVLVKRHPFDVEQGIYESHMTCLRKGLEAGAENIVVFEDDVLFDRFDPERLQRCTRFLSNHPDWKVLLLGALIRSSRKTEEPAVRKVRYQSLAHAYALNRPYAETLAYQPWQGIVNDTLFRPLTDGVYAVKPMFAFQGDAVTDNKYLALDRFRRLCGGFERIQKGNEFYCNHKIGIIALHALIVLSLLAFSFLF</sequence>
<dbReference type="AlphaFoldDB" id="A0A1H7YGJ0"/>
<dbReference type="Proteomes" id="UP000198744">
    <property type="component" value="Unassembled WGS sequence"/>
</dbReference>
<dbReference type="GO" id="GO:0016740">
    <property type="term" value="F:transferase activity"/>
    <property type="evidence" value="ECO:0007669"/>
    <property type="project" value="UniProtKB-KW"/>
</dbReference>
<keyword evidence="3" id="KW-1185">Reference proteome</keyword>
<organism evidence="2 3">
    <name type="scientific">Syntrophus gentianae</name>
    <dbReference type="NCBI Taxonomy" id="43775"/>
    <lineage>
        <taxon>Bacteria</taxon>
        <taxon>Pseudomonadati</taxon>
        <taxon>Thermodesulfobacteriota</taxon>
        <taxon>Syntrophia</taxon>
        <taxon>Syntrophales</taxon>
        <taxon>Syntrophaceae</taxon>
        <taxon>Syntrophus</taxon>
    </lineage>
</organism>
<keyword evidence="2" id="KW-0808">Transferase</keyword>
<dbReference type="EMBL" id="FOBS01000016">
    <property type="protein sequence ID" value="SEM45220.1"/>
    <property type="molecule type" value="Genomic_DNA"/>
</dbReference>
<keyword evidence="1" id="KW-0472">Membrane</keyword>
<evidence type="ECO:0000313" key="2">
    <source>
        <dbReference type="EMBL" id="SEM45220.1"/>
    </source>
</evidence>
<keyword evidence="1" id="KW-0812">Transmembrane</keyword>
<reference evidence="2 3" key="1">
    <citation type="submission" date="2016-10" db="EMBL/GenBank/DDBJ databases">
        <authorList>
            <person name="de Groot N.N."/>
        </authorList>
    </citation>
    <scope>NUCLEOTIDE SEQUENCE [LARGE SCALE GENOMIC DNA]</scope>
    <source>
        <strain evidence="2 3">DSM 8423</strain>
    </source>
</reference>
<evidence type="ECO:0000313" key="3">
    <source>
        <dbReference type="Proteomes" id="UP000198744"/>
    </source>
</evidence>
<accession>A0A1H7YGJ0</accession>
<proteinExistence type="predicted"/>
<protein>
    <submittedName>
        <fullName evidence="2">Glycosyltransferase involved in LPS biosynthesis, GR25 family</fullName>
    </submittedName>
</protein>
<feature type="transmembrane region" description="Helical" evidence="1">
    <location>
        <begin position="226"/>
        <end position="245"/>
    </location>
</feature>
<evidence type="ECO:0000256" key="1">
    <source>
        <dbReference type="SAM" id="Phobius"/>
    </source>
</evidence>
<name>A0A1H7YGJ0_9BACT</name>